<reference evidence="2" key="1">
    <citation type="submission" date="2022-11" db="EMBL/GenBank/DDBJ databases">
        <title>Centuries of genome instability and evolution in soft-shell clam transmissible cancer (bioRxiv).</title>
        <authorList>
            <person name="Hart S.F.M."/>
            <person name="Yonemitsu M.A."/>
            <person name="Giersch R.M."/>
            <person name="Beal B.F."/>
            <person name="Arriagada G."/>
            <person name="Davis B.W."/>
            <person name="Ostrander E.A."/>
            <person name="Goff S.P."/>
            <person name="Metzger M.J."/>
        </authorList>
    </citation>
    <scope>NUCLEOTIDE SEQUENCE</scope>
    <source>
        <strain evidence="2">MELC-2E11</strain>
        <tissue evidence="2">Siphon/mantle</tissue>
    </source>
</reference>
<dbReference type="EMBL" id="CP111022">
    <property type="protein sequence ID" value="WAR18877.1"/>
    <property type="molecule type" value="Genomic_DNA"/>
</dbReference>
<keyword evidence="3" id="KW-1185">Reference proteome</keyword>
<feature type="region of interest" description="Disordered" evidence="1">
    <location>
        <begin position="39"/>
        <end position="67"/>
    </location>
</feature>
<accession>A0ABY7F9M0</accession>
<organism evidence="2 3">
    <name type="scientific">Mya arenaria</name>
    <name type="common">Soft-shell clam</name>
    <dbReference type="NCBI Taxonomy" id="6604"/>
    <lineage>
        <taxon>Eukaryota</taxon>
        <taxon>Metazoa</taxon>
        <taxon>Spiralia</taxon>
        <taxon>Lophotrochozoa</taxon>
        <taxon>Mollusca</taxon>
        <taxon>Bivalvia</taxon>
        <taxon>Autobranchia</taxon>
        <taxon>Heteroconchia</taxon>
        <taxon>Euheterodonta</taxon>
        <taxon>Imparidentia</taxon>
        <taxon>Neoheterodontei</taxon>
        <taxon>Myida</taxon>
        <taxon>Myoidea</taxon>
        <taxon>Myidae</taxon>
        <taxon>Mya</taxon>
    </lineage>
</organism>
<dbReference type="Proteomes" id="UP001164746">
    <property type="component" value="Chromosome 11"/>
</dbReference>
<evidence type="ECO:0000313" key="2">
    <source>
        <dbReference type="EMBL" id="WAR18877.1"/>
    </source>
</evidence>
<name>A0ABY7F9M0_MYAAR</name>
<evidence type="ECO:0000256" key="1">
    <source>
        <dbReference type="SAM" id="MobiDB-lite"/>
    </source>
</evidence>
<proteinExistence type="predicted"/>
<feature type="non-terminal residue" evidence="2">
    <location>
        <position position="162"/>
    </location>
</feature>
<protein>
    <submittedName>
        <fullName evidence="2">Uncharacterized protein</fullName>
    </submittedName>
</protein>
<evidence type="ECO:0000313" key="3">
    <source>
        <dbReference type="Proteomes" id="UP001164746"/>
    </source>
</evidence>
<sequence length="162" mass="18156">MDFSQLDSNSQQMFLYDYFTQTQTFADYSSYDDADGGNVIGGTERYGRPRGHTDPATLEPSSPGGRDEIMDPLFQLPGRFREMTTSHLTTTKSHLMSLRSAPAGGVRRSYVRFSAPSPADWVSKKTKETDLNALEITGENLEDLLAYDDLFLDYFNAFLALP</sequence>
<gene>
    <name evidence="2" type="ORF">MAR_000715</name>
</gene>